<reference evidence="4" key="3">
    <citation type="submission" date="2021-06" db="EMBL/GenBank/DDBJ databases">
        <title>Updating the genus Pseudomonas: Description of 43 new species and partition of the Pseudomonas putida group.</title>
        <authorList>
            <person name="Girard L."/>
            <person name="Lood C."/>
            <person name="Vandamme P."/>
            <person name="Rokni-Zadeh H."/>
            <person name="Van Noort V."/>
            <person name="Hofte M."/>
            <person name="Lavigne R."/>
            <person name="De Mot R."/>
        </authorList>
    </citation>
    <scope>NUCLEOTIDE SEQUENCE</scope>
    <source>
        <strain evidence="4">SWRI102</strain>
    </source>
</reference>
<evidence type="ECO:0000256" key="2">
    <source>
        <dbReference type="SAM" id="Phobius"/>
    </source>
</evidence>
<name>A0A923FL48_9PSED</name>
<reference evidence="3 5" key="1">
    <citation type="journal article" date="2020" name="Microorganisms">
        <title>Reliable Identification of Environmental Pseudomonas Isolates Using the rpoD Gene.</title>
        <authorList>
            <consortium name="The Broad Institute Genome Sequencing Platform"/>
            <person name="Girard L."/>
            <person name="Lood C."/>
            <person name="Rokni-Zadeh H."/>
            <person name="van Noort V."/>
            <person name="Lavigne R."/>
            <person name="De Mot R."/>
        </authorList>
    </citation>
    <scope>NUCLEOTIDE SEQUENCE</scope>
    <source>
        <strain evidence="3 5">SWRI102</strain>
    </source>
</reference>
<reference evidence="3" key="2">
    <citation type="submission" date="2020-07" db="EMBL/GenBank/DDBJ databases">
        <authorList>
            <person name="Lood C."/>
            <person name="Girard L."/>
        </authorList>
    </citation>
    <scope>NUCLEOTIDE SEQUENCE</scope>
    <source>
        <strain evidence="3">SWRI102</strain>
    </source>
</reference>
<dbReference type="RefSeq" id="WP_186642880.1">
    <property type="nucleotide sequence ID" value="NZ_JABWQX020000001.1"/>
</dbReference>
<evidence type="ECO:0000256" key="1">
    <source>
        <dbReference type="SAM" id="Coils"/>
    </source>
</evidence>
<protein>
    <submittedName>
        <fullName evidence="3">Uncharacterized protein</fullName>
    </submittedName>
</protein>
<evidence type="ECO:0000313" key="3">
    <source>
        <dbReference type="EMBL" id="MBC3394834.1"/>
    </source>
</evidence>
<keyword evidence="2" id="KW-0472">Membrane</keyword>
<dbReference type="PROSITE" id="PS51257">
    <property type="entry name" value="PROKAR_LIPOPROTEIN"/>
    <property type="match status" value="1"/>
</dbReference>
<keyword evidence="5" id="KW-1185">Reference proteome</keyword>
<comment type="caution">
    <text evidence="3">The sequence shown here is derived from an EMBL/GenBank/DDBJ whole genome shotgun (WGS) entry which is preliminary data.</text>
</comment>
<feature type="coiled-coil region" evidence="1">
    <location>
        <begin position="37"/>
        <end position="71"/>
    </location>
</feature>
<sequence length="143" mass="16287">MNNTTKWIISTVVAIVIGCGGGAFAYLQYSSQQSREIGRTEAENSYLREQIAQLKQEKEKLIVELNAWDSAYRKIDTELSTTRLRLAAVQNDECEAIWGEVLSLEITASRADGWNYSLERKQEVQKQISETKKIHQTCLSSRK</sequence>
<keyword evidence="2" id="KW-0812">Transmembrane</keyword>
<dbReference type="EMBL" id="JABWQX010000001">
    <property type="protein sequence ID" value="MBC3394834.1"/>
    <property type="molecule type" value="Genomic_DNA"/>
</dbReference>
<evidence type="ECO:0000313" key="5">
    <source>
        <dbReference type="Proteomes" id="UP000659438"/>
    </source>
</evidence>
<keyword evidence="1" id="KW-0175">Coiled coil</keyword>
<feature type="transmembrane region" description="Helical" evidence="2">
    <location>
        <begin position="6"/>
        <end position="27"/>
    </location>
</feature>
<gene>
    <name evidence="4" type="ORF">HU742_014180</name>
    <name evidence="3" type="ORF">HU742_06435</name>
</gene>
<proteinExistence type="predicted"/>
<keyword evidence="2" id="KW-1133">Transmembrane helix</keyword>
<organism evidence="3">
    <name type="scientific">Pseudomonas marvdashtae</name>
    <dbReference type="NCBI Taxonomy" id="2745500"/>
    <lineage>
        <taxon>Bacteria</taxon>
        <taxon>Pseudomonadati</taxon>
        <taxon>Pseudomonadota</taxon>
        <taxon>Gammaproteobacteria</taxon>
        <taxon>Pseudomonadales</taxon>
        <taxon>Pseudomonadaceae</taxon>
        <taxon>Pseudomonas</taxon>
    </lineage>
</organism>
<dbReference type="Proteomes" id="UP000659438">
    <property type="component" value="Unassembled WGS sequence"/>
</dbReference>
<accession>A0A923FL48</accession>
<dbReference type="EMBL" id="JABWQX020000001">
    <property type="protein sequence ID" value="MBV4552289.1"/>
    <property type="molecule type" value="Genomic_DNA"/>
</dbReference>
<evidence type="ECO:0000313" key="4">
    <source>
        <dbReference type="EMBL" id="MBV4552289.1"/>
    </source>
</evidence>
<dbReference type="AlphaFoldDB" id="A0A923FL48"/>